<dbReference type="eggNOG" id="KOG0519">
    <property type="taxonomic scope" value="Eukaryota"/>
</dbReference>
<dbReference type="PROSITE" id="PS50110">
    <property type="entry name" value="RESPONSE_REGULATORY"/>
    <property type="match status" value="1"/>
</dbReference>
<evidence type="ECO:0000256" key="1">
    <source>
        <dbReference type="ARBA" id="ARBA00022553"/>
    </source>
</evidence>
<dbReference type="PANTHER" id="PTHR45339:SF5">
    <property type="entry name" value="HISTIDINE KINASE"/>
    <property type="match status" value="1"/>
</dbReference>
<protein>
    <recommendedName>
        <fullName evidence="5">Response regulatory domain-containing protein</fullName>
    </recommendedName>
</protein>
<dbReference type="GO" id="GO:0006950">
    <property type="term" value="P:response to stress"/>
    <property type="evidence" value="ECO:0007669"/>
    <property type="project" value="UniProtKB-ARBA"/>
</dbReference>
<feature type="compositionally biased region" description="Low complexity" evidence="4">
    <location>
        <begin position="723"/>
        <end position="757"/>
    </location>
</feature>
<evidence type="ECO:0000256" key="2">
    <source>
        <dbReference type="ARBA" id="ARBA00023012"/>
    </source>
</evidence>
<keyword evidence="7" id="KW-1185">Reference proteome</keyword>
<dbReference type="InterPro" id="IPR011006">
    <property type="entry name" value="CheY-like_superfamily"/>
</dbReference>
<gene>
    <name evidence="6" type="ordered locus">Ecym_5077</name>
</gene>
<dbReference type="FunFam" id="3.40.50.2300:FF:000146">
    <property type="entry name" value="Putative two-component response regulator SSK1p"/>
    <property type="match status" value="1"/>
</dbReference>
<dbReference type="Pfam" id="PF00072">
    <property type="entry name" value="Response_reg"/>
    <property type="match status" value="1"/>
</dbReference>
<dbReference type="SMART" id="SM00448">
    <property type="entry name" value="REC"/>
    <property type="match status" value="1"/>
</dbReference>
<organism evidence="6 7">
    <name type="scientific">Eremothecium cymbalariae (strain CBS 270.75 / DBVPG 7215 / KCTC 17166 / NRRL Y-17582)</name>
    <name type="common">Yeast</name>
    <dbReference type="NCBI Taxonomy" id="931890"/>
    <lineage>
        <taxon>Eukaryota</taxon>
        <taxon>Fungi</taxon>
        <taxon>Dikarya</taxon>
        <taxon>Ascomycota</taxon>
        <taxon>Saccharomycotina</taxon>
        <taxon>Saccharomycetes</taxon>
        <taxon>Saccharomycetales</taxon>
        <taxon>Saccharomycetaceae</taxon>
        <taxon>Eremothecium</taxon>
    </lineage>
</organism>
<evidence type="ECO:0000259" key="5">
    <source>
        <dbReference type="PROSITE" id="PS50110"/>
    </source>
</evidence>
<dbReference type="HOGENOM" id="CLU_008307_3_0_1"/>
<dbReference type="PANTHER" id="PTHR45339">
    <property type="entry name" value="HYBRID SIGNAL TRANSDUCTION HISTIDINE KINASE J"/>
    <property type="match status" value="1"/>
</dbReference>
<evidence type="ECO:0000256" key="4">
    <source>
        <dbReference type="SAM" id="MobiDB-lite"/>
    </source>
</evidence>
<dbReference type="OMA" id="WREINDN"/>
<evidence type="ECO:0000256" key="3">
    <source>
        <dbReference type="PROSITE-ProRule" id="PRU00169"/>
    </source>
</evidence>
<dbReference type="SUPFAM" id="SSF52172">
    <property type="entry name" value="CheY-like"/>
    <property type="match status" value="1"/>
</dbReference>
<feature type="region of interest" description="Disordered" evidence="4">
    <location>
        <begin position="723"/>
        <end position="769"/>
    </location>
</feature>
<feature type="compositionally biased region" description="Polar residues" evidence="4">
    <location>
        <begin position="758"/>
        <end position="769"/>
    </location>
</feature>
<keyword evidence="1 3" id="KW-0597">Phosphoprotein</keyword>
<evidence type="ECO:0000313" key="6">
    <source>
        <dbReference type="EMBL" id="AET39867.1"/>
    </source>
</evidence>
<name>I6NCS5_ERECY</name>
<accession>I6NCS5</accession>
<dbReference type="Gene3D" id="3.40.50.2300">
    <property type="match status" value="1"/>
</dbReference>
<dbReference type="GO" id="GO:0000156">
    <property type="term" value="F:phosphorelay response regulator activity"/>
    <property type="evidence" value="ECO:0007669"/>
    <property type="project" value="UniProtKB-ARBA"/>
</dbReference>
<feature type="modified residue" description="4-aspartylphosphate" evidence="3">
    <location>
        <position position="599"/>
    </location>
</feature>
<sequence length="795" mass="88418">MGDKYSIMRIQSPITPDSSLRTSNGYSESLGGFRKVWLKLDDFSDVPIVEEKQSEGYSQFYVSQPVAINFSEDDTIDDIKQKFLRKFGGSRWAREQNNACVSIGFYCGCGYSAVSMSNACLTKESPPVSLSGELVAPKATRITPLVGSNENMGFIPSSIDSFPIYEPDALRLKSSSYSPRSKCMPSSREGSLSPLNLSHIVKNVNSYNPLESCLIGQHFPHKLSPQYSSDFSPQHNRNFHKLVNNSVSFNQQIINGSLKQHHSNISSSTPRKNKQLRSPHKVFFESEELVSSILETYFGGIQRSEDALVVIFDDAYSPVSSRPPVTPLIGQNDSFIQGGATVGTSSHITQGDDQHQSDINISLEDMEKNTSFPDLNNDFRSRQIMPISPQQKGFKLITDIEQLQSLSHSFDDNYTGLRQAILLLPKNFQGELTLQVNDKGLKKHIYRSPKSSPARHVEYKPIGPISIPELETNRKHMPLTVPRIEPDAESIKPHMSMPMHPSSPVSFVEQESHIKPCDQMGYLHADTDGSPNYRPSPIKRTRDKVFPKINVLIVEDNIINQAILVSFLKRHRISYEIAKNGAEAVEKWRQGGIHLILMDLQLPLLSGLEATKQIRDMEKLNGINKFHKSDLKPGRDTSLDLDRSKFRSPVIIVALTAFSSHADRREALVAGCNDYLTKPVNLDWLSSKITEWGCMQALIDFDGWTKGERRMTDNVLLKPQISSRVSHSSVTGSNKSNNANSTTSPRSGTATGTPGTPVGNSQTTLIPSSSNSINKVINLSDSHILTAEPKDNNVM</sequence>
<dbReference type="Proteomes" id="UP000006790">
    <property type="component" value="Chromosome 5"/>
</dbReference>
<evidence type="ECO:0000313" key="7">
    <source>
        <dbReference type="Proteomes" id="UP000006790"/>
    </source>
</evidence>
<dbReference type="CDD" id="cd17546">
    <property type="entry name" value="REC_hyHK_CKI1_RcsC-like"/>
    <property type="match status" value="1"/>
</dbReference>
<dbReference type="KEGG" id="erc:Ecym_5077"/>
<dbReference type="AlphaFoldDB" id="I6NCS5"/>
<dbReference type="STRING" id="931890.I6NCS5"/>
<dbReference type="GeneID" id="11470305"/>
<dbReference type="InterPro" id="IPR001789">
    <property type="entry name" value="Sig_transdc_resp-reg_receiver"/>
</dbReference>
<proteinExistence type="predicted"/>
<dbReference type="OrthoDB" id="21225at2759"/>
<keyword evidence="2" id="KW-0902">Two-component regulatory system</keyword>
<dbReference type="InParanoid" id="I6NCS5"/>
<dbReference type="RefSeq" id="XP_003646684.1">
    <property type="nucleotide sequence ID" value="XM_003646636.1"/>
</dbReference>
<dbReference type="FunCoup" id="I6NCS5">
    <property type="interactions" value="205"/>
</dbReference>
<dbReference type="EMBL" id="CP002501">
    <property type="protein sequence ID" value="AET39867.1"/>
    <property type="molecule type" value="Genomic_DNA"/>
</dbReference>
<reference evidence="6 7" key="1">
    <citation type="journal article" date="2011" name="G3 (Bethesda)">
        <title>Genome evolution in the Eremothecium clade of the Saccharomyces complex revealed by comparative genomics.</title>
        <authorList>
            <person name="Wendland J."/>
            <person name="Walther A."/>
        </authorList>
    </citation>
    <scope>NUCLEOTIDE SEQUENCE [LARGE SCALE GENOMIC DNA]</scope>
    <source>
        <strain evidence="7">CBS 270.75 / DBVPG 7215 / KCTC 17166 / NRRL Y-17582</strain>
    </source>
</reference>
<feature type="domain" description="Response regulatory" evidence="5">
    <location>
        <begin position="550"/>
        <end position="693"/>
    </location>
</feature>